<feature type="transmembrane region" description="Helical" evidence="1">
    <location>
        <begin position="306"/>
        <end position="329"/>
    </location>
</feature>
<dbReference type="Pfam" id="PF01757">
    <property type="entry name" value="Acyl_transf_3"/>
    <property type="match status" value="1"/>
</dbReference>
<feature type="transmembrane region" description="Helical" evidence="1">
    <location>
        <begin position="104"/>
        <end position="123"/>
    </location>
</feature>
<keyword evidence="1" id="KW-1133">Transmembrane helix</keyword>
<keyword evidence="3" id="KW-0808">Transferase</keyword>
<dbReference type="GO" id="GO:0016746">
    <property type="term" value="F:acyltransferase activity"/>
    <property type="evidence" value="ECO:0007669"/>
    <property type="project" value="UniProtKB-KW"/>
</dbReference>
<dbReference type="InterPro" id="IPR050879">
    <property type="entry name" value="Acyltransferase_3"/>
</dbReference>
<feature type="transmembrane region" description="Helical" evidence="1">
    <location>
        <begin position="249"/>
        <end position="268"/>
    </location>
</feature>
<keyword evidence="1" id="KW-0812">Transmembrane</keyword>
<organism evidence="3 4">
    <name type="scientific">Microbispora siamensis</name>
    <dbReference type="NCBI Taxonomy" id="564413"/>
    <lineage>
        <taxon>Bacteria</taxon>
        <taxon>Bacillati</taxon>
        <taxon>Actinomycetota</taxon>
        <taxon>Actinomycetes</taxon>
        <taxon>Streptosporangiales</taxon>
        <taxon>Streptosporangiaceae</taxon>
        <taxon>Microbispora</taxon>
    </lineage>
</organism>
<dbReference type="InterPro" id="IPR002656">
    <property type="entry name" value="Acyl_transf_3_dom"/>
</dbReference>
<feature type="transmembrane region" description="Helical" evidence="1">
    <location>
        <begin position="64"/>
        <end position="83"/>
    </location>
</feature>
<feature type="transmembrane region" description="Helical" evidence="1">
    <location>
        <begin position="180"/>
        <end position="198"/>
    </location>
</feature>
<feature type="transmembrane region" description="Helical" evidence="1">
    <location>
        <begin position="341"/>
        <end position="364"/>
    </location>
</feature>
<evidence type="ECO:0000313" key="4">
    <source>
        <dbReference type="Proteomes" id="UP000660454"/>
    </source>
</evidence>
<feature type="transmembrane region" description="Helical" evidence="1">
    <location>
        <begin position="218"/>
        <end position="237"/>
    </location>
</feature>
<dbReference type="EMBL" id="BOOF01000061">
    <property type="protein sequence ID" value="GIH66877.1"/>
    <property type="molecule type" value="Genomic_DNA"/>
</dbReference>
<evidence type="ECO:0000256" key="1">
    <source>
        <dbReference type="SAM" id="Phobius"/>
    </source>
</evidence>
<dbReference type="RefSeq" id="WP_204052647.1">
    <property type="nucleotide sequence ID" value="NZ_BOOF01000061.1"/>
</dbReference>
<evidence type="ECO:0000313" key="3">
    <source>
        <dbReference type="EMBL" id="GIH66877.1"/>
    </source>
</evidence>
<feature type="transmembrane region" description="Helical" evidence="1">
    <location>
        <begin position="274"/>
        <end position="294"/>
    </location>
</feature>
<name>A0ABQ4GZP8_9ACTN</name>
<protein>
    <submittedName>
        <fullName evidence="3">Acyltransferase</fullName>
    </submittedName>
</protein>
<keyword evidence="3" id="KW-0012">Acyltransferase</keyword>
<reference evidence="3 4" key="1">
    <citation type="submission" date="2021-01" db="EMBL/GenBank/DDBJ databases">
        <title>Whole genome shotgun sequence of Microbispora siamensis NBRC 104113.</title>
        <authorList>
            <person name="Komaki H."/>
            <person name="Tamura T."/>
        </authorList>
    </citation>
    <scope>NUCLEOTIDE SEQUENCE [LARGE SCALE GENOMIC DNA]</scope>
    <source>
        <strain evidence="3 4">NBRC 104113</strain>
    </source>
</reference>
<dbReference type="PANTHER" id="PTHR23028:SF53">
    <property type="entry name" value="ACYL_TRANSF_3 DOMAIN-CONTAINING PROTEIN"/>
    <property type="match status" value="1"/>
</dbReference>
<proteinExistence type="predicted"/>
<comment type="caution">
    <text evidence="3">The sequence shown here is derived from an EMBL/GenBank/DDBJ whole genome shotgun (WGS) entry which is preliminary data.</text>
</comment>
<feature type="transmembrane region" description="Helical" evidence="1">
    <location>
        <begin position="150"/>
        <end position="168"/>
    </location>
</feature>
<keyword evidence="4" id="KW-1185">Reference proteome</keyword>
<accession>A0ABQ4GZP8</accession>
<feature type="domain" description="Acyltransferase 3" evidence="2">
    <location>
        <begin position="25"/>
        <end position="355"/>
    </location>
</feature>
<evidence type="ECO:0000259" key="2">
    <source>
        <dbReference type="Pfam" id="PF01757"/>
    </source>
</evidence>
<sequence>MTSSAQPANSPPAAPAPPPSRLPTLTGMRFIAAALVFLFHATVQQLFAEPGAQKTFSAVFTQGGWAGVGFFFVLSGFVLAWSYRPGQPARRFWRRRLVKIYPNHLVTMVVAFVLLTLVSKVAVDHWHALYNLLLVQSWFPQLEIRGSLNGVTWSLSCELLFYLAFPLLMRPLSRIRPERLWAWAAGVAVAIFLVPVASSLLPREPVLPMVEIPAYDFWIIYQFPPVRMLDFVFGIILARIVMTGRRLPLGLGGAAVLAVAAYAVAPLFPTTYTLTAVMVVPLGLLVAAGAAADVAGRRTGLSGRLWIRLGEISFAFYLWQQMVLTYGHLWLGPGKSWSTPVAAGVLVLLFGVVLALSWALFTLVEQPLMRRFASPRRRPAPPAVPADLPARN</sequence>
<dbReference type="Proteomes" id="UP000660454">
    <property type="component" value="Unassembled WGS sequence"/>
</dbReference>
<dbReference type="PANTHER" id="PTHR23028">
    <property type="entry name" value="ACETYLTRANSFERASE"/>
    <property type="match status" value="1"/>
</dbReference>
<keyword evidence="1" id="KW-0472">Membrane</keyword>
<gene>
    <name evidence="3" type="ORF">Msi02_76940</name>
</gene>